<evidence type="ECO:0000259" key="13">
    <source>
        <dbReference type="Pfam" id="PF08541"/>
    </source>
</evidence>
<feature type="domain" description="Beta-ketoacyl-[acyl-carrier-protein] synthase III N-terminal" evidence="14">
    <location>
        <begin position="106"/>
        <end position="185"/>
    </location>
</feature>
<evidence type="ECO:0000256" key="2">
    <source>
        <dbReference type="ARBA" id="ARBA00008642"/>
    </source>
</evidence>
<sequence>MSAIIAGTGAHVPARVMTNADLEKIVDTSDAWITERTGMKERHIAAAGETASDVAMVACEKALAESKVKAEELDLIVVGTVTGDMPFPSTACVLQERLGASRAAAFDVSAGCTGFIYALSVAQQFVANGVYRTVLVVGVELMSKVTDWTDRSTCVLFGDGAGAAVLKAGKDTDTGILGTYLAANGHGGQHLYMPAGGSRHPASVETVQQRMHTCKMNGNAVFKVAVRNMADAVKHLLQETGLGIDDLALLIPHQANLRIIEATAKLLKFPSERVFVNIAKYGNTSSATTIIALDEARKAGLVHPGDNVMLVAFGAGLTWGGVLIRF</sequence>
<dbReference type="NCBIfam" id="NF006829">
    <property type="entry name" value="PRK09352.1"/>
    <property type="match status" value="1"/>
</dbReference>
<dbReference type="Gene3D" id="3.40.47.10">
    <property type="match status" value="1"/>
</dbReference>
<comment type="function">
    <text evidence="12">Catalyzes the condensation reaction of fatty acid synthesis by the addition to an acyl acceptor of two carbons from malonyl-ACP. Catalyzes the first condensation reaction which initiates fatty acid synthesis and may therefore play a role in governing the total rate of fatty acid production. Possesses both acetoacetyl-ACP synthase and acetyl transacylase activities. Its substrate specificity determines the biosynthesis of branched-chain and/or straight-chain of fatty acids.</text>
</comment>
<keyword evidence="10 12" id="KW-0012">Acyltransferase</keyword>
<dbReference type="SUPFAM" id="SSF53901">
    <property type="entry name" value="Thiolase-like"/>
    <property type="match status" value="1"/>
</dbReference>
<comment type="pathway">
    <text evidence="1 12">Lipid metabolism; fatty acid biosynthesis.</text>
</comment>
<evidence type="ECO:0000256" key="7">
    <source>
        <dbReference type="ARBA" id="ARBA00022832"/>
    </source>
</evidence>
<evidence type="ECO:0000256" key="3">
    <source>
        <dbReference type="ARBA" id="ARBA00012333"/>
    </source>
</evidence>
<dbReference type="InterPro" id="IPR004655">
    <property type="entry name" value="FabH"/>
</dbReference>
<dbReference type="NCBIfam" id="TIGR00747">
    <property type="entry name" value="fabH"/>
    <property type="match status" value="1"/>
</dbReference>
<evidence type="ECO:0000259" key="14">
    <source>
        <dbReference type="Pfam" id="PF08545"/>
    </source>
</evidence>
<feature type="active site" evidence="12">
    <location>
        <position position="112"/>
    </location>
</feature>
<gene>
    <name evidence="12" type="primary">fabH</name>
    <name evidence="15" type="ORF">FJY68_13215</name>
</gene>
<dbReference type="Pfam" id="PF08545">
    <property type="entry name" value="ACP_syn_III"/>
    <property type="match status" value="1"/>
</dbReference>
<dbReference type="AlphaFoldDB" id="A0A937XK31"/>
<dbReference type="GO" id="GO:0005737">
    <property type="term" value="C:cytoplasm"/>
    <property type="evidence" value="ECO:0007669"/>
    <property type="project" value="UniProtKB-SubCell"/>
</dbReference>
<dbReference type="InterPro" id="IPR016039">
    <property type="entry name" value="Thiolase-like"/>
</dbReference>
<proteinExistence type="inferred from homology"/>
<dbReference type="PANTHER" id="PTHR34069:SF2">
    <property type="entry name" value="BETA-KETOACYL-[ACYL-CARRIER-PROTEIN] SYNTHASE III"/>
    <property type="match status" value="1"/>
</dbReference>
<name>A0A937XK31_UNCW3</name>
<accession>A0A937XK31</accession>
<dbReference type="HAMAP" id="MF_01815">
    <property type="entry name" value="FabH"/>
    <property type="match status" value="1"/>
</dbReference>
<evidence type="ECO:0000256" key="6">
    <source>
        <dbReference type="ARBA" id="ARBA00022679"/>
    </source>
</evidence>
<evidence type="ECO:0000256" key="5">
    <source>
        <dbReference type="ARBA" id="ARBA00022516"/>
    </source>
</evidence>
<keyword evidence="7 12" id="KW-0276">Fatty acid metabolism</keyword>
<evidence type="ECO:0000256" key="4">
    <source>
        <dbReference type="ARBA" id="ARBA00022490"/>
    </source>
</evidence>
<protein>
    <recommendedName>
        <fullName evidence="3 12">Beta-ketoacyl-[acyl-carrier-protein] synthase III</fullName>
        <shortName evidence="12">Beta-ketoacyl-ACP synthase III</shortName>
        <shortName evidence="12">KAS III</shortName>
        <ecNumber evidence="3 12">2.3.1.180</ecNumber>
    </recommendedName>
    <alternativeName>
        <fullName evidence="12">3-oxoacyl-[acyl-carrier-protein] synthase 3</fullName>
    </alternativeName>
    <alternativeName>
        <fullName evidence="12">3-oxoacyl-[acyl-carrier-protein] synthase III</fullName>
    </alternativeName>
</protein>
<evidence type="ECO:0000256" key="10">
    <source>
        <dbReference type="ARBA" id="ARBA00023315"/>
    </source>
</evidence>
<dbReference type="EC" id="2.3.1.180" evidence="3 12"/>
<evidence type="ECO:0000313" key="16">
    <source>
        <dbReference type="Proteomes" id="UP000779900"/>
    </source>
</evidence>
<evidence type="ECO:0000256" key="11">
    <source>
        <dbReference type="ARBA" id="ARBA00051096"/>
    </source>
</evidence>
<comment type="subcellular location">
    <subcellularLocation>
        <location evidence="12">Cytoplasm</location>
    </subcellularLocation>
</comment>
<dbReference type="GO" id="GO:0044550">
    <property type="term" value="P:secondary metabolite biosynthetic process"/>
    <property type="evidence" value="ECO:0007669"/>
    <property type="project" value="TreeGrafter"/>
</dbReference>
<keyword evidence="4 12" id="KW-0963">Cytoplasm</keyword>
<dbReference type="InterPro" id="IPR013751">
    <property type="entry name" value="ACP_syn_III_N"/>
</dbReference>
<comment type="subunit">
    <text evidence="12">Homodimer.</text>
</comment>
<dbReference type="InterPro" id="IPR013747">
    <property type="entry name" value="ACP_syn_III_C"/>
</dbReference>
<keyword evidence="6 12" id="KW-0808">Transferase</keyword>
<organism evidence="15 16">
    <name type="scientific">candidate division WOR-3 bacterium</name>
    <dbReference type="NCBI Taxonomy" id="2052148"/>
    <lineage>
        <taxon>Bacteria</taxon>
        <taxon>Bacteria division WOR-3</taxon>
    </lineage>
</organism>
<comment type="similarity">
    <text evidence="2 12">Belongs to the thiolase-like superfamily. FabH family.</text>
</comment>
<dbReference type="GO" id="GO:0004315">
    <property type="term" value="F:3-oxoacyl-[acyl-carrier-protein] synthase activity"/>
    <property type="evidence" value="ECO:0007669"/>
    <property type="project" value="InterPro"/>
</dbReference>
<dbReference type="EMBL" id="VGIR01000136">
    <property type="protein sequence ID" value="MBM3332784.1"/>
    <property type="molecule type" value="Genomic_DNA"/>
</dbReference>
<keyword evidence="5 12" id="KW-0444">Lipid biosynthesis</keyword>
<comment type="domain">
    <text evidence="12">The last Arg residue of the ACP-binding site is essential for the weak association between ACP/AcpP and FabH.</text>
</comment>
<feature type="region of interest" description="ACP-binding" evidence="12">
    <location>
        <begin position="254"/>
        <end position="258"/>
    </location>
</feature>
<dbReference type="FunFam" id="3.40.47.10:FF:000004">
    <property type="entry name" value="3-oxoacyl-[acyl-carrier-protein] synthase 3"/>
    <property type="match status" value="1"/>
</dbReference>
<dbReference type="GO" id="GO:0006633">
    <property type="term" value="P:fatty acid biosynthetic process"/>
    <property type="evidence" value="ECO:0007669"/>
    <property type="project" value="UniProtKB-UniRule"/>
</dbReference>
<evidence type="ECO:0000256" key="1">
    <source>
        <dbReference type="ARBA" id="ARBA00005194"/>
    </source>
</evidence>
<feature type="active site" evidence="12">
    <location>
        <position position="253"/>
    </location>
</feature>
<feature type="active site" evidence="12">
    <location>
        <position position="283"/>
    </location>
</feature>
<keyword evidence="8 12" id="KW-0443">Lipid metabolism</keyword>
<evidence type="ECO:0000256" key="9">
    <source>
        <dbReference type="ARBA" id="ARBA00023160"/>
    </source>
</evidence>
<reference evidence="15" key="1">
    <citation type="submission" date="2019-03" db="EMBL/GenBank/DDBJ databases">
        <title>Lake Tanganyika Metagenome-Assembled Genomes (MAGs).</title>
        <authorList>
            <person name="Tran P."/>
        </authorList>
    </citation>
    <scope>NUCLEOTIDE SEQUENCE</scope>
    <source>
        <strain evidence="15">K_DeepCast_150m_m2_040</strain>
    </source>
</reference>
<feature type="domain" description="Beta-ketoacyl-[acyl-carrier-protein] synthase III C-terminal" evidence="13">
    <location>
        <begin position="237"/>
        <end position="325"/>
    </location>
</feature>
<dbReference type="PANTHER" id="PTHR34069">
    <property type="entry name" value="3-OXOACYL-[ACYL-CARRIER-PROTEIN] SYNTHASE 3"/>
    <property type="match status" value="1"/>
</dbReference>
<comment type="caution">
    <text evidence="15">The sequence shown here is derived from an EMBL/GenBank/DDBJ whole genome shotgun (WGS) entry which is preliminary data.</text>
</comment>
<keyword evidence="12" id="KW-0511">Multifunctional enzyme</keyword>
<keyword evidence="9 12" id="KW-0275">Fatty acid biosynthesis</keyword>
<dbReference type="CDD" id="cd00830">
    <property type="entry name" value="KAS_III"/>
    <property type="match status" value="1"/>
</dbReference>
<dbReference type="Proteomes" id="UP000779900">
    <property type="component" value="Unassembled WGS sequence"/>
</dbReference>
<evidence type="ECO:0000256" key="8">
    <source>
        <dbReference type="ARBA" id="ARBA00023098"/>
    </source>
</evidence>
<comment type="catalytic activity">
    <reaction evidence="11">
        <text>malonyl-[ACP] + acetyl-CoA + H(+) = 3-oxobutanoyl-[ACP] + CO2 + CoA</text>
        <dbReference type="Rhea" id="RHEA:12080"/>
        <dbReference type="Rhea" id="RHEA-COMP:9623"/>
        <dbReference type="Rhea" id="RHEA-COMP:9625"/>
        <dbReference type="ChEBI" id="CHEBI:15378"/>
        <dbReference type="ChEBI" id="CHEBI:16526"/>
        <dbReference type="ChEBI" id="CHEBI:57287"/>
        <dbReference type="ChEBI" id="CHEBI:57288"/>
        <dbReference type="ChEBI" id="CHEBI:78449"/>
        <dbReference type="ChEBI" id="CHEBI:78450"/>
        <dbReference type="EC" id="2.3.1.180"/>
    </reaction>
    <physiologicalReaction direction="left-to-right" evidence="11">
        <dbReference type="Rhea" id="RHEA:12081"/>
    </physiologicalReaction>
</comment>
<evidence type="ECO:0000256" key="12">
    <source>
        <dbReference type="HAMAP-Rule" id="MF_01815"/>
    </source>
</evidence>
<evidence type="ECO:0000313" key="15">
    <source>
        <dbReference type="EMBL" id="MBM3332784.1"/>
    </source>
</evidence>
<dbReference type="GO" id="GO:0033818">
    <property type="term" value="F:beta-ketoacyl-acyl-carrier-protein synthase III activity"/>
    <property type="evidence" value="ECO:0007669"/>
    <property type="project" value="UniProtKB-UniRule"/>
</dbReference>
<dbReference type="Pfam" id="PF08541">
    <property type="entry name" value="ACP_syn_III_C"/>
    <property type="match status" value="1"/>
</dbReference>